<dbReference type="GO" id="GO:0005634">
    <property type="term" value="C:nucleus"/>
    <property type="evidence" value="ECO:0007669"/>
    <property type="project" value="UniProtKB-SubCell"/>
</dbReference>
<sequence>MSQRRHLTNSEAWKIVGSLEGCQTPAEVAEATGVAQNVISRIWNRFLETENAGRRPGQ</sequence>
<evidence type="ECO:0000256" key="1">
    <source>
        <dbReference type="ARBA" id="ARBA00004123"/>
    </source>
</evidence>
<gene>
    <name evidence="2" type="ORF">NPIL_111191</name>
</gene>
<dbReference type="SUPFAM" id="SSF46689">
    <property type="entry name" value="Homeodomain-like"/>
    <property type="match status" value="1"/>
</dbReference>
<accession>A0A8X6TFL4</accession>
<protein>
    <submittedName>
        <fullName evidence="2">Uncharacterized protein</fullName>
    </submittedName>
</protein>
<comment type="caution">
    <text evidence="2">The sequence shown here is derived from an EMBL/GenBank/DDBJ whole genome shotgun (WGS) entry which is preliminary data.</text>
</comment>
<proteinExistence type="predicted"/>
<dbReference type="Proteomes" id="UP000887013">
    <property type="component" value="Unassembled WGS sequence"/>
</dbReference>
<evidence type="ECO:0000313" key="2">
    <source>
        <dbReference type="EMBL" id="GFT11461.1"/>
    </source>
</evidence>
<organism evidence="2 3">
    <name type="scientific">Nephila pilipes</name>
    <name type="common">Giant wood spider</name>
    <name type="synonym">Nephila maculata</name>
    <dbReference type="NCBI Taxonomy" id="299642"/>
    <lineage>
        <taxon>Eukaryota</taxon>
        <taxon>Metazoa</taxon>
        <taxon>Ecdysozoa</taxon>
        <taxon>Arthropoda</taxon>
        <taxon>Chelicerata</taxon>
        <taxon>Arachnida</taxon>
        <taxon>Araneae</taxon>
        <taxon>Araneomorphae</taxon>
        <taxon>Entelegynae</taxon>
        <taxon>Araneoidea</taxon>
        <taxon>Nephilidae</taxon>
        <taxon>Nephila</taxon>
    </lineage>
</organism>
<evidence type="ECO:0000313" key="3">
    <source>
        <dbReference type="Proteomes" id="UP000887013"/>
    </source>
</evidence>
<dbReference type="OrthoDB" id="4843387at2759"/>
<dbReference type="EMBL" id="BMAW01057498">
    <property type="protein sequence ID" value="GFT11461.1"/>
    <property type="molecule type" value="Genomic_DNA"/>
</dbReference>
<dbReference type="InterPro" id="IPR009057">
    <property type="entry name" value="Homeodomain-like_sf"/>
</dbReference>
<keyword evidence="3" id="KW-1185">Reference proteome</keyword>
<comment type="subcellular location">
    <subcellularLocation>
        <location evidence="1">Nucleus</location>
    </subcellularLocation>
</comment>
<feature type="non-terminal residue" evidence="2">
    <location>
        <position position="58"/>
    </location>
</feature>
<dbReference type="AlphaFoldDB" id="A0A8X6TFL4"/>
<reference evidence="2" key="1">
    <citation type="submission" date="2020-08" db="EMBL/GenBank/DDBJ databases">
        <title>Multicomponent nature underlies the extraordinary mechanical properties of spider dragline silk.</title>
        <authorList>
            <person name="Kono N."/>
            <person name="Nakamura H."/>
            <person name="Mori M."/>
            <person name="Yoshida Y."/>
            <person name="Ohtoshi R."/>
            <person name="Malay A.D."/>
            <person name="Moran D.A.P."/>
            <person name="Tomita M."/>
            <person name="Numata K."/>
            <person name="Arakawa K."/>
        </authorList>
    </citation>
    <scope>NUCLEOTIDE SEQUENCE</scope>
</reference>
<name>A0A8X6TFL4_NEPPI</name>